<name>A0A2G8K3B9_STIJA</name>
<dbReference type="OrthoDB" id="6064299at2759"/>
<comment type="caution">
    <text evidence="2">The sequence shown here is derived from an EMBL/GenBank/DDBJ whole genome shotgun (WGS) entry which is preliminary data.</text>
</comment>
<reference evidence="2 3" key="1">
    <citation type="journal article" date="2017" name="PLoS Biol.">
        <title>The sea cucumber genome provides insights into morphological evolution and visceral regeneration.</title>
        <authorList>
            <person name="Zhang X."/>
            <person name="Sun L."/>
            <person name="Yuan J."/>
            <person name="Sun Y."/>
            <person name="Gao Y."/>
            <person name="Zhang L."/>
            <person name="Li S."/>
            <person name="Dai H."/>
            <person name="Hamel J.F."/>
            <person name="Liu C."/>
            <person name="Yu Y."/>
            <person name="Liu S."/>
            <person name="Lin W."/>
            <person name="Guo K."/>
            <person name="Jin S."/>
            <person name="Xu P."/>
            <person name="Storey K.B."/>
            <person name="Huan P."/>
            <person name="Zhang T."/>
            <person name="Zhou Y."/>
            <person name="Zhang J."/>
            <person name="Lin C."/>
            <person name="Li X."/>
            <person name="Xing L."/>
            <person name="Huo D."/>
            <person name="Sun M."/>
            <person name="Wang L."/>
            <person name="Mercier A."/>
            <person name="Li F."/>
            <person name="Yang H."/>
            <person name="Xiang J."/>
        </authorList>
    </citation>
    <scope>NUCLEOTIDE SEQUENCE [LARGE SCALE GENOMIC DNA]</scope>
    <source>
        <strain evidence="2">Shaxun</strain>
        <tissue evidence="2">Muscle</tissue>
    </source>
</reference>
<feature type="compositionally biased region" description="Acidic residues" evidence="1">
    <location>
        <begin position="63"/>
        <end position="89"/>
    </location>
</feature>
<dbReference type="Proteomes" id="UP000230750">
    <property type="component" value="Unassembled WGS sequence"/>
</dbReference>
<dbReference type="AlphaFoldDB" id="A0A2G8K3B9"/>
<gene>
    <name evidence="2" type="ORF">BSL78_20637</name>
</gene>
<evidence type="ECO:0000313" key="2">
    <source>
        <dbReference type="EMBL" id="PIK42508.1"/>
    </source>
</evidence>
<proteinExistence type="predicted"/>
<protein>
    <submittedName>
        <fullName evidence="2">Uncharacterized protein</fullName>
    </submittedName>
</protein>
<feature type="region of interest" description="Disordered" evidence="1">
    <location>
        <begin position="1"/>
        <end position="31"/>
    </location>
</feature>
<feature type="compositionally biased region" description="Polar residues" evidence="1">
    <location>
        <begin position="9"/>
        <end position="20"/>
    </location>
</feature>
<accession>A0A2G8K3B9</accession>
<keyword evidence="3" id="KW-1185">Reference proteome</keyword>
<organism evidence="2 3">
    <name type="scientific">Stichopus japonicus</name>
    <name type="common">Sea cucumber</name>
    <dbReference type="NCBI Taxonomy" id="307972"/>
    <lineage>
        <taxon>Eukaryota</taxon>
        <taxon>Metazoa</taxon>
        <taxon>Echinodermata</taxon>
        <taxon>Eleutherozoa</taxon>
        <taxon>Echinozoa</taxon>
        <taxon>Holothuroidea</taxon>
        <taxon>Aspidochirotacea</taxon>
        <taxon>Aspidochirotida</taxon>
        <taxon>Stichopodidae</taxon>
        <taxon>Apostichopus</taxon>
    </lineage>
</organism>
<feature type="compositionally biased region" description="Low complexity" evidence="1">
    <location>
        <begin position="92"/>
        <end position="129"/>
    </location>
</feature>
<feature type="region of interest" description="Disordered" evidence="1">
    <location>
        <begin position="63"/>
        <end position="139"/>
    </location>
</feature>
<sequence length="204" mass="22435">MNEVDICVTTKQSVTASGSPYSPRRRAWSSRGKWTQRIVVDIYGRNGERQTSMQKEEEMDIEYLPDDSDIILSEEEMEEEEEEEEEGDIFESPQQSSSPQGATSSSPTSTDPISIPSPLGQSPLSPGCSFVTPSHCSSSSIMRRFSPMGSWEAVSPMSSGYGSAPRFFSSIGTQTPPATPVFFETRIQLQFGDSHSQDRPTSAN</sequence>
<dbReference type="EMBL" id="MRZV01000928">
    <property type="protein sequence ID" value="PIK42508.1"/>
    <property type="molecule type" value="Genomic_DNA"/>
</dbReference>
<evidence type="ECO:0000313" key="3">
    <source>
        <dbReference type="Proteomes" id="UP000230750"/>
    </source>
</evidence>
<evidence type="ECO:0000256" key="1">
    <source>
        <dbReference type="SAM" id="MobiDB-lite"/>
    </source>
</evidence>